<sequence length="97" mass="11629">MKLANLKLYQIRKLPECYWVQHPMQLGGTKETNNAKYINATIFQLNNENILYGMKHYMLYDEDHIFTELQEAIDYCTENGWVYHLKENYNYKGLENG</sequence>
<protein>
    <submittedName>
        <fullName evidence="1">ETC complex I subunit conserved region</fullName>
    </submittedName>
</protein>
<organism evidence="1">
    <name type="scientific">Myoviridae sp. ctWb16</name>
    <dbReference type="NCBI Taxonomy" id="2827690"/>
    <lineage>
        <taxon>Viruses</taxon>
        <taxon>Duplodnaviria</taxon>
        <taxon>Heunggongvirae</taxon>
        <taxon>Uroviricota</taxon>
        <taxon>Caudoviricetes</taxon>
    </lineage>
</organism>
<accession>A0A8S5T0C6</accession>
<dbReference type="EMBL" id="BK032721">
    <property type="protein sequence ID" value="DAF56721.1"/>
    <property type="molecule type" value="Genomic_DNA"/>
</dbReference>
<reference evidence="1" key="1">
    <citation type="journal article" date="2021" name="Proc. Natl. Acad. Sci. U.S.A.">
        <title>A Catalog of Tens of Thousands of Viruses from Human Metagenomes Reveals Hidden Associations with Chronic Diseases.</title>
        <authorList>
            <person name="Tisza M.J."/>
            <person name="Buck C.B."/>
        </authorList>
    </citation>
    <scope>NUCLEOTIDE SEQUENCE</scope>
    <source>
        <strain evidence="1">CtWb16</strain>
    </source>
</reference>
<proteinExistence type="predicted"/>
<evidence type="ECO:0000313" key="1">
    <source>
        <dbReference type="EMBL" id="DAF56721.1"/>
    </source>
</evidence>
<name>A0A8S5T0C6_9CAUD</name>